<name>A0A6L2NB70_TANCI</name>
<sequence>MATTIEQQVALDEALVPSTQRLRIGRSNFRLPSDIQSKESTLQVVYDVLRSYPFFKAFLVTADVPEIYMQEFWATAYVHQHSIRFKLDNKKHIVNLETFRDMVHIWNFLVLPIELTNEEIKNTKAYRGYYAYAIGEAAPKPKASARRKRSGSDTSITPPTAITTPTTTGAVTPRLTTAAKGKQPAKAKSPSDPSDMVVPVQMKELVLNQGFLDVPSDDSKEEISWNSLDNEDVDVQEKNRDDDEGDEKGERDDGEEDDDDERDDDDDDDEEEIATTDEQDDTERGGDDDEETKSNKESDGDEPREEESFDPIPRTPEDSKDDGNDEEDQVLRISEEKGYTKRKRHMNYTVTSTLTREGDYKYLKTDRLRDSYQRENGEFLRTINDNMKRIIKVQVKSQVKEQVSKILPRIKQSVNAQLEAEVLTRSSHSSRTSYVVAADLSEMELKKILIEKMEGNKSIQCSDEQRNLYKALVEAYEADKIILDTYGERVILKRRRNDDDDDQGEGPSTGSDRGSKRQREGKEPESASAPLEPATRSAGRVDTLTPELLAGPTYELMKGSCNSLIELEYHLEEVYKATTDQLDWESALDVYSKRRINAVTDLKIVEWHSYKHLDWISIRRDDDKIYKFKEGDFKRLRLQDIKDILLLLIQGKLSNLTVEEHAFNVSHRMFTRSIVIQQRVEYLQLGVESYQKRLNLTQPDMIPGQSFDELPYEADILEFLRFFEHSAQIRTLTDVNINKLFQLWRSFGVVINKCLTGKSFVFDSRNIDYAFLIWEDFVYQVEHKNHKKSNEMYYPTSLHVKGSVNPKTKQEHKFSDETLNDVCNALDDRMKGIRMQYFPQTIWRKGDKGRAAAMIQAIDKMLKTRRIMRSLERFIGGRLYEGDFQTLQRTI</sequence>
<comment type="caution">
    <text evidence="2">The sequence shown here is derived from an EMBL/GenBank/DDBJ whole genome shotgun (WGS) entry which is preliminary data.</text>
</comment>
<feature type="compositionally biased region" description="Acidic residues" evidence="1">
    <location>
        <begin position="299"/>
        <end position="309"/>
    </location>
</feature>
<gene>
    <name evidence="2" type="ORF">Tci_055396</name>
</gene>
<feature type="compositionally biased region" description="Acidic residues" evidence="1">
    <location>
        <begin position="242"/>
        <end position="291"/>
    </location>
</feature>
<feature type="region of interest" description="Disordered" evidence="1">
    <location>
        <begin position="212"/>
        <end position="338"/>
    </location>
</feature>
<organism evidence="2">
    <name type="scientific">Tanacetum cinerariifolium</name>
    <name type="common">Dalmatian daisy</name>
    <name type="synonym">Chrysanthemum cinerariifolium</name>
    <dbReference type="NCBI Taxonomy" id="118510"/>
    <lineage>
        <taxon>Eukaryota</taxon>
        <taxon>Viridiplantae</taxon>
        <taxon>Streptophyta</taxon>
        <taxon>Embryophyta</taxon>
        <taxon>Tracheophyta</taxon>
        <taxon>Spermatophyta</taxon>
        <taxon>Magnoliopsida</taxon>
        <taxon>eudicotyledons</taxon>
        <taxon>Gunneridae</taxon>
        <taxon>Pentapetalae</taxon>
        <taxon>asterids</taxon>
        <taxon>campanulids</taxon>
        <taxon>Asterales</taxon>
        <taxon>Asteraceae</taxon>
        <taxon>Asteroideae</taxon>
        <taxon>Anthemideae</taxon>
        <taxon>Anthemidinae</taxon>
        <taxon>Tanacetum</taxon>
    </lineage>
</organism>
<protein>
    <submittedName>
        <fullName evidence="2">Uncharacterized protein</fullName>
    </submittedName>
</protein>
<evidence type="ECO:0000313" key="2">
    <source>
        <dbReference type="EMBL" id="GEU83418.1"/>
    </source>
</evidence>
<dbReference type="AlphaFoldDB" id="A0A6L2NB70"/>
<reference evidence="2" key="1">
    <citation type="journal article" date="2019" name="Sci. Rep.">
        <title>Draft genome of Tanacetum cinerariifolium, the natural source of mosquito coil.</title>
        <authorList>
            <person name="Yamashiro T."/>
            <person name="Shiraishi A."/>
            <person name="Satake H."/>
            <person name="Nakayama K."/>
        </authorList>
    </citation>
    <scope>NUCLEOTIDE SEQUENCE</scope>
</reference>
<evidence type="ECO:0000256" key="1">
    <source>
        <dbReference type="SAM" id="MobiDB-lite"/>
    </source>
</evidence>
<proteinExistence type="predicted"/>
<dbReference type="EMBL" id="BKCJ010008680">
    <property type="protein sequence ID" value="GEU83418.1"/>
    <property type="molecule type" value="Genomic_DNA"/>
</dbReference>
<feature type="region of interest" description="Disordered" evidence="1">
    <location>
        <begin position="494"/>
        <end position="542"/>
    </location>
</feature>
<accession>A0A6L2NB70</accession>
<feature type="region of interest" description="Disordered" evidence="1">
    <location>
        <begin position="141"/>
        <end position="197"/>
    </location>
</feature>
<feature type="compositionally biased region" description="Low complexity" evidence="1">
    <location>
        <begin position="154"/>
        <end position="178"/>
    </location>
</feature>
<feature type="compositionally biased region" description="Basic and acidic residues" evidence="1">
    <location>
        <begin position="513"/>
        <end position="525"/>
    </location>
</feature>
<feature type="compositionally biased region" description="Basic and acidic residues" evidence="1">
    <location>
        <begin position="329"/>
        <end position="338"/>
    </location>
</feature>